<accession>A0ABY1WLW6</accession>
<dbReference type="RefSeq" id="WP_130567396.1">
    <property type="nucleotide sequence ID" value="NZ_SHLY01000006.1"/>
</dbReference>
<gene>
    <name evidence="1" type="ORF">EXY25_14885</name>
</gene>
<proteinExistence type="predicted"/>
<evidence type="ECO:0000313" key="2">
    <source>
        <dbReference type="Proteomes" id="UP000292544"/>
    </source>
</evidence>
<comment type="caution">
    <text evidence="1">The sequence shown here is derived from an EMBL/GenBank/DDBJ whole genome shotgun (WGS) entry which is preliminary data.</text>
</comment>
<name>A0ABY1WLW6_9GAMM</name>
<reference evidence="2" key="1">
    <citation type="submission" date="2019-02" db="EMBL/GenBank/DDBJ databases">
        <title>Draft genome sequence of Muricauda sp. 176CP4-71.</title>
        <authorList>
            <person name="Park J.-S."/>
        </authorList>
    </citation>
    <scope>NUCLEOTIDE SEQUENCE [LARGE SCALE GENOMIC DNA]</scope>
    <source>
        <strain evidence="2">176GS2-150</strain>
    </source>
</reference>
<organism evidence="1 2">
    <name type="scientific">Corallincola spongiicola</name>
    <dbReference type="NCBI Taxonomy" id="2520508"/>
    <lineage>
        <taxon>Bacteria</taxon>
        <taxon>Pseudomonadati</taxon>
        <taxon>Pseudomonadota</taxon>
        <taxon>Gammaproteobacteria</taxon>
        <taxon>Alteromonadales</taxon>
        <taxon>Psychromonadaceae</taxon>
        <taxon>Corallincola</taxon>
    </lineage>
</organism>
<evidence type="ECO:0000313" key="1">
    <source>
        <dbReference type="EMBL" id="TAA42575.1"/>
    </source>
</evidence>
<dbReference type="EMBL" id="SHLY01000006">
    <property type="protein sequence ID" value="TAA42575.1"/>
    <property type="molecule type" value="Genomic_DNA"/>
</dbReference>
<sequence length="194" mass="21482">MKFKIEKPEHLYAKCSSNGITISFIFNGTKTGHCGGCTLTTGLGAYNGVPGKNTLTLKFDSWQSGADIDFKIALVNAPSLADVDAGKVLHVWTEKDFASQPDQEEIELILECDGYFPTLAPFIAKYESINRVLFSDVPEAIFEHVVQQKTDQLKEELQQFSDEAEAKDFLNQTIEEVSSYVGGTLEEMESGRLD</sequence>
<keyword evidence="2" id="KW-1185">Reference proteome</keyword>
<dbReference type="Proteomes" id="UP000292544">
    <property type="component" value="Unassembled WGS sequence"/>
</dbReference>
<protein>
    <submittedName>
        <fullName evidence="1">Uncharacterized protein</fullName>
    </submittedName>
</protein>